<evidence type="ECO:0000313" key="1">
    <source>
        <dbReference type="EMBL" id="QDT36234.1"/>
    </source>
</evidence>
<dbReference type="EMBL" id="CP036268">
    <property type="protein sequence ID" value="QDT36234.1"/>
    <property type="molecule type" value="Genomic_DNA"/>
</dbReference>
<dbReference type="GO" id="GO:0004803">
    <property type="term" value="F:transposase activity"/>
    <property type="evidence" value="ECO:0007669"/>
    <property type="project" value="InterPro"/>
</dbReference>
<name>A0A517QXA1_9PLAN</name>
<accession>A0A517QXA1</accession>
<organism evidence="1 2">
    <name type="scientific">Stratiformator vulcanicus</name>
    <dbReference type="NCBI Taxonomy" id="2527980"/>
    <lineage>
        <taxon>Bacteria</taxon>
        <taxon>Pseudomonadati</taxon>
        <taxon>Planctomycetota</taxon>
        <taxon>Planctomycetia</taxon>
        <taxon>Planctomycetales</taxon>
        <taxon>Planctomycetaceae</taxon>
        <taxon>Stratiformator</taxon>
    </lineage>
</organism>
<dbReference type="OrthoDB" id="9794403at2"/>
<dbReference type="KEGG" id="svp:Pan189_05890"/>
<keyword evidence="2" id="KW-1185">Reference proteome</keyword>
<dbReference type="GO" id="GO:0003677">
    <property type="term" value="F:DNA binding"/>
    <property type="evidence" value="ECO:0007669"/>
    <property type="project" value="InterPro"/>
</dbReference>
<dbReference type="GO" id="GO:0006313">
    <property type="term" value="P:DNA transposition"/>
    <property type="evidence" value="ECO:0007669"/>
    <property type="project" value="InterPro"/>
</dbReference>
<protein>
    <recommendedName>
        <fullName evidence="3">Transposase IS200-like domain-containing protein</fullName>
    </recommendedName>
</protein>
<evidence type="ECO:0008006" key="3">
    <source>
        <dbReference type="Google" id="ProtNLM"/>
    </source>
</evidence>
<dbReference type="RefSeq" id="WP_145362453.1">
    <property type="nucleotide sequence ID" value="NZ_CP036268.1"/>
</dbReference>
<sequence>MVDYIHANPLRRGLVERPNDWKGSSAAELIDERPGPLRVDRVPPDWLNQRGGAWLMCKKQSSIQMRGQAAPGIRGGN</sequence>
<gene>
    <name evidence="1" type="ORF">Pan189_05890</name>
</gene>
<dbReference type="Proteomes" id="UP000317318">
    <property type="component" value="Chromosome"/>
</dbReference>
<proteinExistence type="predicted"/>
<dbReference type="Gene3D" id="3.30.70.1290">
    <property type="entry name" value="Transposase IS200-like"/>
    <property type="match status" value="1"/>
</dbReference>
<dbReference type="InterPro" id="IPR036515">
    <property type="entry name" value="Transposase_17_sf"/>
</dbReference>
<evidence type="ECO:0000313" key="2">
    <source>
        <dbReference type="Proteomes" id="UP000317318"/>
    </source>
</evidence>
<reference evidence="1 2" key="1">
    <citation type="submission" date="2019-02" db="EMBL/GenBank/DDBJ databases">
        <title>Deep-cultivation of Planctomycetes and their phenomic and genomic characterization uncovers novel biology.</title>
        <authorList>
            <person name="Wiegand S."/>
            <person name="Jogler M."/>
            <person name="Boedeker C."/>
            <person name="Pinto D."/>
            <person name="Vollmers J."/>
            <person name="Rivas-Marin E."/>
            <person name="Kohn T."/>
            <person name="Peeters S.H."/>
            <person name="Heuer A."/>
            <person name="Rast P."/>
            <person name="Oberbeckmann S."/>
            <person name="Bunk B."/>
            <person name="Jeske O."/>
            <person name="Meyerdierks A."/>
            <person name="Storesund J.E."/>
            <person name="Kallscheuer N."/>
            <person name="Luecker S."/>
            <person name="Lage O.M."/>
            <person name="Pohl T."/>
            <person name="Merkel B.J."/>
            <person name="Hornburger P."/>
            <person name="Mueller R.-W."/>
            <person name="Bruemmer F."/>
            <person name="Labrenz M."/>
            <person name="Spormann A.M."/>
            <person name="Op den Camp H."/>
            <person name="Overmann J."/>
            <person name="Amann R."/>
            <person name="Jetten M.S.M."/>
            <person name="Mascher T."/>
            <person name="Medema M.H."/>
            <person name="Devos D.P."/>
            <person name="Kaster A.-K."/>
            <person name="Ovreas L."/>
            <person name="Rohde M."/>
            <person name="Galperin M.Y."/>
            <person name="Jogler C."/>
        </authorList>
    </citation>
    <scope>NUCLEOTIDE SEQUENCE [LARGE SCALE GENOMIC DNA]</scope>
    <source>
        <strain evidence="1 2">Pan189</strain>
    </source>
</reference>
<dbReference type="AlphaFoldDB" id="A0A517QXA1"/>